<evidence type="ECO:0000256" key="5">
    <source>
        <dbReference type="ARBA" id="ARBA00022827"/>
    </source>
</evidence>
<keyword evidence="6" id="KW-0560">Oxidoreductase</keyword>
<keyword evidence="5" id="KW-0274">FAD</keyword>
<dbReference type="Gene3D" id="3.40.30.120">
    <property type="match status" value="1"/>
</dbReference>
<dbReference type="Gene3D" id="3.30.70.2450">
    <property type="match status" value="1"/>
</dbReference>
<dbReference type="GeneID" id="92044875"/>
<comment type="pathway">
    <text evidence="2">Secondary metabolite biosynthesis.</text>
</comment>
<gene>
    <name evidence="8" type="ORF">PG997_007500</name>
</gene>
<evidence type="ECO:0000313" key="8">
    <source>
        <dbReference type="EMBL" id="KAK8079682.1"/>
    </source>
</evidence>
<proteinExistence type="inferred from homology"/>
<accession>A0ABR1W874</accession>
<dbReference type="RefSeq" id="XP_066667157.1">
    <property type="nucleotide sequence ID" value="XM_066811815.1"/>
</dbReference>
<dbReference type="EMBL" id="JAQQWN010000006">
    <property type="protein sequence ID" value="KAK8079682.1"/>
    <property type="molecule type" value="Genomic_DNA"/>
</dbReference>
<evidence type="ECO:0000256" key="4">
    <source>
        <dbReference type="ARBA" id="ARBA00022630"/>
    </source>
</evidence>
<dbReference type="PANTHER" id="PTHR43004">
    <property type="entry name" value="TRK SYSTEM POTASSIUM UPTAKE PROTEIN"/>
    <property type="match status" value="1"/>
</dbReference>
<keyword evidence="9" id="KW-1185">Reference proteome</keyword>
<dbReference type="Proteomes" id="UP001433268">
    <property type="component" value="Unassembled WGS sequence"/>
</dbReference>
<organism evidence="8 9">
    <name type="scientific">Apiospora hydei</name>
    <dbReference type="NCBI Taxonomy" id="1337664"/>
    <lineage>
        <taxon>Eukaryota</taxon>
        <taxon>Fungi</taxon>
        <taxon>Dikarya</taxon>
        <taxon>Ascomycota</taxon>
        <taxon>Pezizomycotina</taxon>
        <taxon>Sordariomycetes</taxon>
        <taxon>Xylariomycetidae</taxon>
        <taxon>Amphisphaeriales</taxon>
        <taxon>Apiosporaceae</taxon>
        <taxon>Apiospora</taxon>
    </lineage>
</organism>
<comment type="caution">
    <text evidence="8">The sequence shown here is derived from an EMBL/GenBank/DDBJ whole genome shotgun (WGS) entry which is preliminary data.</text>
</comment>
<keyword evidence="4" id="KW-0285">Flavoprotein</keyword>
<dbReference type="InterPro" id="IPR002938">
    <property type="entry name" value="FAD-bd"/>
</dbReference>
<evidence type="ECO:0000256" key="3">
    <source>
        <dbReference type="ARBA" id="ARBA00007801"/>
    </source>
</evidence>
<evidence type="ECO:0000259" key="7">
    <source>
        <dbReference type="Pfam" id="PF01494"/>
    </source>
</evidence>
<evidence type="ECO:0000256" key="1">
    <source>
        <dbReference type="ARBA" id="ARBA00001974"/>
    </source>
</evidence>
<dbReference type="Gene3D" id="3.50.50.60">
    <property type="entry name" value="FAD/NAD(P)-binding domain"/>
    <property type="match status" value="1"/>
</dbReference>
<evidence type="ECO:0000256" key="2">
    <source>
        <dbReference type="ARBA" id="ARBA00005179"/>
    </source>
</evidence>
<protein>
    <submittedName>
        <fullName evidence="8">FAD binding domain-containing protein</fullName>
    </submittedName>
</protein>
<sequence length="554" mass="60655">MVPTNIDVLIIGAGPTGTTLALELAAQNIPFRLVDKALERSDKSRALAVQSRTLEVLNRHAPVQELIDNGSQVAGGVYYIHGKQVADLDLSNVRTGDDTAFPQTLNISQSDTEQFLDRCLAEKYGRSAEFGVEAASIVQDADGVTVTLRKVYSNSGKGEKAATDAGEVVRAKYVVGADGAHSLVRHAAKSITFDGSAYPQDFILCDAHLRNSRLPRDRFAVCWGDGLMTLFPLRDGMVRVVASRPDHHADDADEPVLADFQAWFDHMAPGSGELYDPFWMARFRLHHRVASSYREGRLFLAGDAAHIHSPAGGQGMNTGIQDAVNLGWKLARVLRGEKPDAFLDSYNAERRPVGERLLQSSDRLFSIVASNSWLFRLVRNLLAPWLLPLLYHDEARRNSIFRFLSQLGVRYRKSAVVNTAAGWPVGAPVRGGDRAPDGVVVESESGKQKRLHQLLTPASHHLLLFSGVAADGQASEADLMRVEAHFRERDVDAALVHTLVSGTSGPKSGYTDASGELHKRFGMEKTAGYAYIRPDGYVAHIGPLSSLEELMDWQ</sequence>
<dbReference type="SUPFAM" id="SSF52833">
    <property type="entry name" value="Thioredoxin-like"/>
    <property type="match status" value="1"/>
</dbReference>
<dbReference type="InterPro" id="IPR050641">
    <property type="entry name" value="RIFMO-like"/>
</dbReference>
<dbReference type="Pfam" id="PF01494">
    <property type="entry name" value="FAD_binding_3"/>
    <property type="match status" value="1"/>
</dbReference>
<evidence type="ECO:0000313" key="9">
    <source>
        <dbReference type="Proteomes" id="UP001433268"/>
    </source>
</evidence>
<comment type="cofactor">
    <cofactor evidence="1">
        <name>FAD</name>
        <dbReference type="ChEBI" id="CHEBI:57692"/>
    </cofactor>
</comment>
<reference evidence="8 9" key="1">
    <citation type="submission" date="2023-01" db="EMBL/GenBank/DDBJ databases">
        <title>Analysis of 21 Apiospora genomes using comparative genomics revels a genus with tremendous synthesis potential of carbohydrate active enzymes and secondary metabolites.</title>
        <authorList>
            <person name="Sorensen T."/>
        </authorList>
    </citation>
    <scope>NUCLEOTIDE SEQUENCE [LARGE SCALE GENOMIC DNA]</scope>
    <source>
        <strain evidence="8 9">CBS 114990</strain>
    </source>
</reference>
<evidence type="ECO:0000256" key="6">
    <source>
        <dbReference type="ARBA" id="ARBA00023002"/>
    </source>
</evidence>
<comment type="similarity">
    <text evidence="3">Belongs to the PheA/TfdB FAD monooxygenase family.</text>
</comment>
<feature type="domain" description="FAD-binding" evidence="7">
    <location>
        <begin position="6"/>
        <end position="360"/>
    </location>
</feature>
<dbReference type="InterPro" id="IPR036249">
    <property type="entry name" value="Thioredoxin-like_sf"/>
</dbReference>
<dbReference type="SUPFAM" id="SSF51905">
    <property type="entry name" value="FAD/NAD(P)-binding domain"/>
    <property type="match status" value="1"/>
</dbReference>
<dbReference type="PRINTS" id="PR00420">
    <property type="entry name" value="RNGMNOXGNASE"/>
</dbReference>
<name>A0ABR1W874_9PEZI</name>
<dbReference type="InterPro" id="IPR036188">
    <property type="entry name" value="FAD/NAD-bd_sf"/>
</dbReference>
<dbReference type="PANTHER" id="PTHR43004:SF19">
    <property type="entry name" value="BINDING MONOOXYGENASE, PUTATIVE (JCVI)-RELATED"/>
    <property type="match status" value="1"/>
</dbReference>